<dbReference type="GO" id="GO:0042773">
    <property type="term" value="P:ATP synthesis coupled electron transport"/>
    <property type="evidence" value="ECO:0007669"/>
    <property type="project" value="InterPro"/>
</dbReference>
<feature type="transmembrane region" description="Helical" evidence="5">
    <location>
        <begin position="299"/>
        <end position="321"/>
    </location>
</feature>
<dbReference type="GO" id="GO:0008137">
    <property type="term" value="F:NADH dehydrogenase (ubiquinone) activity"/>
    <property type="evidence" value="ECO:0007669"/>
    <property type="project" value="InterPro"/>
</dbReference>
<dbReference type="Proteomes" id="UP000068250">
    <property type="component" value="Chromosome I"/>
</dbReference>
<reference evidence="9 11" key="3">
    <citation type="journal article" date="2020" name="Int. J. Syst. Evol. Microbiol.">
        <title>Novel acetic acid bacteria from cider fermentations: Acetobacter conturbans sp. nov. and Acetobacter fallax sp. nov.</title>
        <authorList>
            <person name="Sombolestani A.S."/>
            <person name="Cleenwerck I."/>
            <person name="Cnockaert M."/>
            <person name="Borremans W."/>
            <person name="Wieme A.D."/>
            <person name="De Vuyst L."/>
            <person name="Vandamme P."/>
        </authorList>
    </citation>
    <scope>NUCLEOTIDE SEQUENCE [LARGE SCALE GENOMIC DNA]</scope>
    <source>
        <strain evidence="9 11">LMG 23848</strain>
    </source>
</reference>
<feature type="transmembrane region" description="Helical" evidence="5">
    <location>
        <begin position="37"/>
        <end position="56"/>
    </location>
</feature>
<keyword evidence="5" id="KW-1278">Translocase</keyword>
<evidence type="ECO:0000313" key="10">
    <source>
        <dbReference type="Proteomes" id="UP000068250"/>
    </source>
</evidence>
<evidence type="ECO:0000256" key="5">
    <source>
        <dbReference type="HAMAP-Rule" id="MF_00445"/>
    </source>
</evidence>
<keyword evidence="5" id="KW-0813">Transport</keyword>
<feature type="transmembrane region" description="Helical" evidence="5">
    <location>
        <begin position="368"/>
        <end position="391"/>
    </location>
</feature>
<reference evidence="8" key="1">
    <citation type="submission" date="2014-09" db="EMBL/GenBank/DDBJ databases">
        <authorList>
            <person name="Magalhaes I.L.F."/>
            <person name="Oliveira U."/>
            <person name="Santos F.R."/>
            <person name="Vidigal T.H.D.A."/>
            <person name="Brescovit A.D."/>
            <person name="Santos A.J."/>
        </authorList>
    </citation>
    <scope>NUCLEOTIDE SEQUENCE</scope>
    <source>
        <strain evidence="8">LMG 23848T</strain>
    </source>
</reference>
<dbReference type="Pfam" id="PF00361">
    <property type="entry name" value="Proton_antipo_M"/>
    <property type="match status" value="1"/>
</dbReference>
<accession>A0A0U5F5U9</accession>
<dbReference type="PATRIC" id="fig|431306.5.peg.2102"/>
<dbReference type="EC" id="7.1.1.-" evidence="5"/>
<comment type="function">
    <text evidence="5">NDH-1 shuttles electrons from NADH, via FMN and iron-sulfur (Fe-S) centers, to quinones in the respiratory chain. The immediate electron acceptor for the enzyme in this species is believed to be ubiquinone. Couples the redox reaction to proton translocation (for every two electrons transferred, four hydrogen ions are translocated across the cytoplasmic membrane), and thus conserves the redox energy in a proton gradient.</text>
</comment>
<evidence type="ECO:0000256" key="6">
    <source>
        <dbReference type="RuleBase" id="RU000320"/>
    </source>
</evidence>
<organism evidence="8 10">
    <name type="scientific">Acetobacter ghanensis</name>
    <dbReference type="NCBI Taxonomy" id="431306"/>
    <lineage>
        <taxon>Bacteria</taxon>
        <taxon>Pseudomonadati</taxon>
        <taxon>Pseudomonadota</taxon>
        <taxon>Alphaproteobacteria</taxon>
        <taxon>Acetobacterales</taxon>
        <taxon>Acetobacteraceae</taxon>
        <taxon>Acetobacter</taxon>
    </lineage>
</organism>
<sequence>MSVTVFNWTVALPEIVLALSGIIILVAGVLQRKGEGFFPAAILSLVAFLVCGFLVLLSPSGAGYAGTFVNDGFARFMKEMILAGGFVAVALCVSYRTSQRQTLPFETPVLMLFSTLGAMLMASSANLMTLFVGLELSSLSIYILCALERDNVFSSEAGMKYFILGSLASGLLLYGISLVYGYAGTMEYTGLVDAVRASVMPPMGLVVGIVFVVVGLCFKLSAVPFHMWTPDVYQGAPTPVTAYMAGAPKFAAFALFLRVMAGPFGTMAPRWQILIETVSVLSMVYGAFAAIPQTNIKRLMAYSSIGHMGYAMMGLAAASTAGTQATLIYLAAYFVMNAGVFAGITAMRRNGREVNSIADLAGLGRSDPGMALALAVFMFSMVGAPPLAGFFGKFMVFAAAWQSGLYVLVSIGALSSVVGAYYYLRIVKVMYFDAPAATLDRPAPSLLFVSGGMGVATVAFILVLGPLMSVAHQAALALAG</sequence>
<dbReference type="GO" id="GO:0048038">
    <property type="term" value="F:quinone binding"/>
    <property type="evidence" value="ECO:0007669"/>
    <property type="project" value="UniProtKB-KW"/>
</dbReference>
<name>A0A0U5F5U9_9PROT</name>
<gene>
    <name evidence="5 8" type="primary">nuoN</name>
    <name evidence="8" type="ORF">AGA_2037</name>
    <name evidence="9" type="ORF">GOB80_06100</name>
</gene>
<dbReference type="InterPro" id="IPR010096">
    <property type="entry name" value="NADH-Q_OxRdtase_suN/2"/>
</dbReference>
<keyword evidence="11" id="KW-1185">Reference proteome</keyword>
<dbReference type="GO" id="GO:0050136">
    <property type="term" value="F:NADH dehydrogenase (quinone) (non-electrogenic) activity"/>
    <property type="evidence" value="ECO:0007669"/>
    <property type="project" value="UniProtKB-UniRule"/>
</dbReference>
<keyword evidence="5" id="KW-0830">Ubiquinone</keyword>
<dbReference type="Proteomes" id="UP000657200">
    <property type="component" value="Unassembled WGS sequence"/>
</dbReference>
<dbReference type="InterPro" id="IPR001750">
    <property type="entry name" value="ND/Mrp_TM"/>
</dbReference>
<protein>
    <recommendedName>
        <fullName evidence="5">NADH-quinone oxidoreductase subunit N</fullName>
        <ecNumber evidence="5">7.1.1.-</ecNumber>
    </recommendedName>
    <alternativeName>
        <fullName evidence="5">NADH dehydrogenase I subunit N</fullName>
    </alternativeName>
    <alternativeName>
        <fullName evidence="5">NDH-1 subunit N</fullName>
    </alternativeName>
</protein>
<feature type="transmembrane region" description="Helical" evidence="5">
    <location>
        <begin position="240"/>
        <end position="261"/>
    </location>
</feature>
<proteinExistence type="inferred from homology"/>
<evidence type="ECO:0000256" key="4">
    <source>
        <dbReference type="ARBA" id="ARBA00023136"/>
    </source>
</evidence>
<reference evidence="10" key="2">
    <citation type="submission" date="2014-09" db="EMBL/GenBank/DDBJ databases">
        <authorList>
            <person name="Illeghems K.G."/>
        </authorList>
    </citation>
    <scope>NUCLEOTIDE SEQUENCE [LARGE SCALE GENOMIC DNA]</scope>
    <source>
        <strain evidence="10">LMG 23848T</strain>
    </source>
</reference>
<feature type="transmembrane region" description="Helical" evidence="5">
    <location>
        <begin position="6"/>
        <end position="30"/>
    </location>
</feature>
<comment type="subunit">
    <text evidence="5">NDH-1 is composed of 14 different subunits. Subunits NuoA, H, J, K, L, M, N constitute the membrane sector of the complex.</text>
</comment>
<evidence type="ECO:0000259" key="7">
    <source>
        <dbReference type="Pfam" id="PF00361"/>
    </source>
</evidence>
<keyword evidence="2 5" id="KW-0812">Transmembrane</keyword>
<dbReference type="GO" id="GO:0005886">
    <property type="term" value="C:plasma membrane"/>
    <property type="evidence" value="ECO:0007669"/>
    <property type="project" value="UniProtKB-SubCell"/>
</dbReference>
<feature type="transmembrane region" description="Helical" evidence="5">
    <location>
        <begin position="159"/>
        <end position="183"/>
    </location>
</feature>
<evidence type="ECO:0000313" key="9">
    <source>
        <dbReference type="EMBL" id="NHO39263.1"/>
    </source>
</evidence>
<dbReference type="EMBL" id="LN609302">
    <property type="protein sequence ID" value="CEF56527.1"/>
    <property type="molecule type" value="Genomic_DNA"/>
</dbReference>
<keyword evidence="4 5" id="KW-0472">Membrane</keyword>
<evidence type="ECO:0000313" key="11">
    <source>
        <dbReference type="Proteomes" id="UP000657200"/>
    </source>
</evidence>
<feature type="transmembrane region" description="Helical" evidence="5">
    <location>
        <begin position="445"/>
        <end position="468"/>
    </location>
</feature>
<feature type="transmembrane region" description="Helical" evidence="5">
    <location>
        <begin position="102"/>
        <end position="121"/>
    </location>
</feature>
<evidence type="ECO:0000256" key="3">
    <source>
        <dbReference type="ARBA" id="ARBA00022989"/>
    </source>
</evidence>
<feature type="transmembrane region" description="Helical" evidence="5">
    <location>
        <begin position="203"/>
        <end position="228"/>
    </location>
</feature>
<comment type="subcellular location">
    <subcellularLocation>
        <location evidence="5">Cell membrane</location>
        <topology evidence="5">Multi-pass membrane protein</topology>
    </subcellularLocation>
    <subcellularLocation>
        <location evidence="1">Endomembrane system</location>
        <topology evidence="1">Multi-pass membrane protein</topology>
    </subcellularLocation>
    <subcellularLocation>
        <location evidence="6">Membrane</location>
        <topology evidence="6">Multi-pass membrane protein</topology>
    </subcellularLocation>
</comment>
<comment type="similarity">
    <text evidence="5">Belongs to the complex I subunit 2 family.</text>
</comment>
<evidence type="ECO:0000256" key="2">
    <source>
        <dbReference type="ARBA" id="ARBA00022692"/>
    </source>
</evidence>
<keyword evidence="5" id="KW-0874">Quinone</keyword>
<feature type="transmembrane region" description="Helical" evidence="5">
    <location>
        <begin position="76"/>
        <end position="95"/>
    </location>
</feature>
<dbReference type="EMBL" id="WOTE01000002">
    <property type="protein sequence ID" value="NHO39263.1"/>
    <property type="molecule type" value="Genomic_DNA"/>
</dbReference>
<dbReference type="HAMAP" id="MF_00445">
    <property type="entry name" value="NDH1_NuoN_1"/>
    <property type="match status" value="1"/>
</dbReference>
<keyword evidence="8" id="KW-0560">Oxidoreductase</keyword>
<keyword evidence="5" id="KW-1003">Cell membrane</keyword>
<keyword evidence="3 5" id="KW-1133">Transmembrane helix</keyword>
<evidence type="ECO:0000313" key="8">
    <source>
        <dbReference type="EMBL" id="CEF56527.1"/>
    </source>
</evidence>
<feature type="transmembrane region" description="Helical" evidence="5">
    <location>
        <begin position="403"/>
        <end position="424"/>
    </location>
</feature>
<feature type="transmembrane region" description="Helical" evidence="5">
    <location>
        <begin position="327"/>
        <end position="347"/>
    </location>
</feature>
<dbReference type="OrthoDB" id="9811718at2"/>
<dbReference type="RefSeq" id="WP_059024066.1">
    <property type="nucleotide sequence ID" value="NZ_LN609302.1"/>
</dbReference>
<dbReference type="GO" id="GO:0012505">
    <property type="term" value="C:endomembrane system"/>
    <property type="evidence" value="ECO:0007669"/>
    <property type="project" value="UniProtKB-SubCell"/>
</dbReference>
<comment type="catalytic activity">
    <reaction evidence="5">
        <text>a quinone + NADH + 5 H(+)(in) = a quinol + NAD(+) + 4 H(+)(out)</text>
        <dbReference type="Rhea" id="RHEA:57888"/>
        <dbReference type="ChEBI" id="CHEBI:15378"/>
        <dbReference type="ChEBI" id="CHEBI:24646"/>
        <dbReference type="ChEBI" id="CHEBI:57540"/>
        <dbReference type="ChEBI" id="CHEBI:57945"/>
        <dbReference type="ChEBI" id="CHEBI:132124"/>
    </reaction>
</comment>
<dbReference type="PANTHER" id="PTHR22773">
    <property type="entry name" value="NADH DEHYDROGENASE"/>
    <property type="match status" value="1"/>
</dbReference>
<dbReference type="AlphaFoldDB" id="A0A0U5F5U9"/>
<evidence type="ECO:0000256" key="1">
    <source>
        <dbReference type="ARBA" id="ARBA00004127"/>
    </source>
</evidence>
<keyword evidence="5" id="KW-0520">NAD</keyword>
<feature type="domain" description="NADH:quinone oxidoreductase/Mrp antiporter transmembrane" evidence="7">
    <location>
        <begin position="124"/>
        <end position="418"/>
    </location>
</feature>
<dbReference type="NCBIfam" id="NF004440">
    <property type="entry name" value="PRK05777.1-3"/>
    <property type="match status" value="1"/>
</dbReference>
<dbReference type="NCBIfam" id="TIGR01770">
    <property type="entry name" value="NDH_I_N"/>
    <property type="match status" value="1"/>
</dbReference>
<dbReference type="STRING" id="431306.AGA_2037"/>